<dbReference type="HAMAP" id="MF_00551">
    <property type="entry name" value="Uridine_kinase"/>
    <property type="match status" value="1"/>
</dbReference>
<comment type="catalytic activity">
    <reaction evidence="15 16 17">
        <text>uridine + ATP = UMP + ADP + H(+)</text>
        <dbReference type="Rhea" id="RHEA:16825"/>
        <dbReference type="ChEBI" id="CHEBI:15378"/>
        <dbReference type="ChEBI" id="CHEBI:16704"/>
        <dbReference type="ChEBI" id="CHEBI:30616"/>
        <dbReference type="ChEBI" id="CHEBI:57865"/>
        <dbReference type="ChEBI" id="CHEBI:456216"/>
        <dbReference type="EC" id="2.7.1.48"/>
    </reaction>
</comment>
<dbReference type="CDD" id="cd02023">
    <property type="entry name" value="UMPK"/>
    <property type="match status" value="1"/>
</dbReference>
<dbReference type="GO" id="GO:0044211">
    <property type="term" value="P:CTP salvage"/>
    <property type="evidence" value="ECO:0007669"/>
    <property type="project" value="UniProtKB-UniRule"/>
</dbReference>
<evidence type="ECO:0000256" key="6">
    <source>
        <dbReference type="ARBA" id="ARBA00021478"/>
    </source>
</evidence>
<evidence type="ECO:0000256" key="16">
    <source>
        <dbReference type="HAMAP-Rule" id="MF_00551"/>
    </source>
</evidence>
<comment type="pathway">
    <text evidence="2 16 17">Pyrimidine metabolism; UMP biosynthesis via salvage pathway; UMP from uridine: step 1/1.</text>
</comment>
<keyword evidence="10 16" id="KW-0418">Kinase</keyword>
<dbReference type="NCBIfam" id="NF004018">
    <property type="entry name" value="PRK05480.1"/>
    <property type="match status" value="1"/>
</dbReference>
<evidence type="ECO:0000256" key="8">
    <source>
        <dbReference type="ARBA" id="ARBA00022679"/>
    </source>
</evidence>
<evidence type="ECO:0000256" key="5">
    <source>
        <dbReference type="ARBA" id="ARBA00012137"/>
    </source>
</evidence>
<evidence type="ECO:0000256" key="11">
    <source>
        <dbReference type="ARBA" id="ARBA00022840"/>
    </source>
</evidence>
<dbReference type="Gene3D" id="3.40.50.300">
    <property type="entry name" value="P-loop containing nucleotide triphosphate hydrolases"/>
    <property type="match status" value="1"/>
</dbReference>
<dbReference type="PANTHER" id="PTHR10285">
    <property type="entry name" value="URIDINE KINASE"/>
    <property type="match status" value="1"/>
</dbReference>
<evidence type="ECO:0000256" key="1">
    <source>
        <dbReference type="ARBA" id="ARBA00004496"/>
    </source>
</evidence>
<evidence type="ECO:0000259" key="18">
    <source>
        <dbReference type="Pfam" id="PF00485"/>
    </source>
</evidence>
<dbReference type="PRINTS" id="PR00988">
    <property type="entry name" value="URIDINKINASE"/>
</dbReference>
<dbReference type="Pfam" id="PF00485">
    <property type="entry name" value="PRK"/>
    <property type="match status" value="1"/>
</dbReference>
<organism evidence="19 20">
    <name type="scientific">Lachnotalea glycerini</name>
    <dbReference type="NCBI Taxonomy" id="1763509"/>
    <lineage>
        <taxon>Bacteria</taxon>
        <taxon>Bacillati</taxon>
        <taxon>Bacillota</taxon>
        <taxon>Clostridia</taxon>
        <taxon>Lachnospirales</taxon>
        <taxon>Lachnospiraceae</taxon>
        <taxon>Lachnotalea</taxon>
    </lineage>
</organism>
<keyword evidence="9 16" id="KW-0547">Nucleotide-binding</keyword>
<comment type="subcellular location">
    <subcellularLocation>
        <location evidence="1 16 17">Cytoplasm</location>
    </subcellularLocation>
</comment>
<dbReference type="EC" id="2.7.1.48" evidence="5 16"/>
<feature type="domain" description="Phosphoribulokinase/uridine kinase" evidence="18">
    <location>
        <begin position="6"/>
        <end position="191"/>
    </location>
</feature>
<sequence>MNNVYIIGVAGGSASGKTTIVNNLKDFFQNNIELISHDCYYKAHYDMPFEEREKLNYDHPNSFDTNLLISDIIKLKHGEVVKRPVYSYQIHNRTNETVPLYPKKVILIEGILILENEKLRNLMDTKIYVDTDADERLMRRILRDIKERGRSIDSIITQYKNTVKPMHEQFIEPSKKYADIIIPRGGENLTALNILKEHLHLVLNQNQDILFPQK</sequence>
<dbReference type="NCBIfam" id="TIGR00235">
    <property type="entry name" value="udk"/>
    <property type="match status" value="1"/>
</dbReference>
<dbReference type="InterPro" id="IPR000764">
    <property type="entry name" value="Uridine_kinase-like"/>
</dbReference>
<evidence type="ECO:0000256" key="14">
    <source>
        <dbReference type="ARBA" id="ARBA00047436"/>
    </source>
</evidence>
<protein>
    <recommendedName>
        <fullName evidence="6 16">Uridine kinase</fullName>
        <ecNumber evidence="5 16">2.7.1.48</ecNumber>
    </recommendedName>
    <alternativeName>
        <fullName evidence="12 16">Cytidine monophosphokinase</fullName>
    </alternativeName>
    <alternativeName>
        <fullName evidence="13 16">Uridine monophosphokinase</fullName>
    </alternativeName>
</protein>
<dbReference type="InterPro" id="IPR026008">
    <property type="entry name" value="Uridine_kinase"/>
</dbReference>
<reference evidence="19 20" key="1">
    <citation type="submission" date="2018-05" db="EMBL/GenBank/DDBJ databases">
        <title>Genomic Encyclopedia of Type Strains, Phase IV (KMG-IV): sequencing the most valuable type-strain genomes for metagenomic binning, comparative biology and taxonomic classification.</title>
        <authorList>
            <person name="Goeker M."/>
        </authorList>
    </citation>
    <scope>NUCLEOTIDE SEQUENCE [LARGE SCALE GENOMIC DNA]</scope>
    <source>
        <strain evidence="19 20">DSM 28816</strain>
    </source>
</reference>
<dbReference type="GO" id="GO:0044206">
    <property type="term" value="P:UMP salvage"/>
    <property type="evidence" value="ECO:0007669"/>
    <property type="project" value="UniProtKB-UniRule"/>
</dbReference>
<evidence type="ECO:0000256" key="10">
    <source>
        <dbReference type="ARBA" id="ARBA00022777"/>
    </source>
</evidence>
<evidence type="ECO:0000256" key="7">
    <source>
        <dbReference type="ARBA" id="ARBA00022490"/>
    </source>
</evidence>
<dbReference type="Proteomes" id="UP000247523">
    <property type="component" value="Unassembled WGS sequence"/>
</dbReference>
<evidence type="ECO:0000256" key="9">
    <source>
        <dbReference type="ARBA" id="ARBA00022741"/>
    </source>
</evidence>
<comment type="pathway">
    <text evidence="3 16 17">Pyrimidine metabolism; CTP biosynthesis via salvage pathway; CTP from cytidine: step 1/3.</text>
</comment>
<evidence type="ECO:0000256" key="3">
    <source>
        <dbReference type="ARBA" id="ARBA00004784"/>
    </source>
</evidence>
<evidence type="ECO:0000256" key="4">
    <source>
        <dbReference type="ARBA" id="ARBA00005408"/>
    </source>
</evidence>
<dbReference type="EMBL" id="QICS01000023">
    <property type="protein sequence ID" value="PXV84722.1"/>
    <property type="molecule type" value="Genomic_DNA"/>
</dbReference>
<comment type="catalytic activity">
    <reaction evidence="14 17">
        <text>cytidine + ATP = CMP + ADP + H(+)</text>
        <dbReference type="Rhea" id="RHEA:24674"/>
        <dbReference type="ChEBI" id="CHEBI:15378"/>
        <dbReference type="ChEBI" id="CHEBI:17562"/>
        <dbReference type="ChEBI" id="CHEBI:30616"/>
        <dbReference type="ChEBI" id="CHEBI:60377"/>
        <dbReference type="ChEBI" id="CHEBI:456216"/>
        <dbReference type="EC" id="2.7.1.48"/>
    </reaction>
</comment>
<dbReference type="GO" id="GO:0005524">
    <property type="term" value="F:ATP binding"/>
    <property type="evidence" value="ECO:0007669"/>
    <property type="project" value="UniProtKB-UniRule"/>
</dbReference>
<dbReference type="GO" id="GO:0005737">
    <property type="term" value="C:cytoplasm"/>
    <property type="evidence" value="ECO:0007669"/>
    <property type="project" value="UniProtKB-SubCell"/>
</dbReference>
<evidence type="ECO:0000256" key="13">
    <source>
        <dbReference type="ARBA" id="ARBA00031452"/>
    </source>
</evidence>
<evidence type="ECO:0000256" key="2">
    <source>
        <dbReference type="ARBA" id="ARBA00004690"/>
    </source>
</evidence>
<comment type="caution">
    <text evidence="19">The sequence shown here is derived from an EMBL/GenBank/DDBJ whole genome shotgun (WGS) entry which is preliminary data.</text>
</comment>
<dbReference type="UniPathway" id="UPA00579">
    <property type="reaction ID" value="UER00640"/>
</dbReference>
<keyword evidence="7 16" id="KW-0963">Cytoplasm</keyword>
<keyword evidence="11 16" id="KW-0067">ATP-binding</keyword>
<dbReference type="InterPro" id="IPR027417">
    <property type="entry name" value="P-loop_NTPase"/>
</dbReference>
<evidence type="ECO:0000313" key="20">
    <source>
        <dbReference type="Proteomes" id="UP000247523"/>
    </source>
</evidence>
<dbReference type="GO" id="GO:0004849">
    <property type="term" value="F:uridine kinase activity"/>
    <property type="evidence" value="ECO:0007669"/>
    <property type="project" value="UniProtKB-UniRule"/>
</dbReference>
<comment type="similarity">
    <text evidence="4 16 17">Belongs to the uridine kinase family.</text>
</comment>
<dbReference type="UniPathway" id="UPA00574">
    <property type="reaction ID" value="UER00637"/>
</dbReference>
<gene>
    <name evidence="16" type="primary">udk</name>
    <name evidence="19" type="ORF">C8E03_1239</name>
</gene>
<name>A0A318EHU4_9FIRM</name>
<dbReference type="SUPFAM" id="SSF52540">
    <property type="entry name" value="P-loop containing nucleoside triphosphate hydrolases"/>
    <property type="match status" value="1"/>
</dbReference>
<keyword evidence="8 16" id="KW-0808">Transferase</keyword>
<feature type="binding site" evidence="16">
    <location>
        <begin position="11"/>
        <end position="18"/>
    </location>
    <ligand>
        <name>ATP</name>
        <dbReference type="ChEBI" id="CHEBI:30616"/>
    </ligand>
</feature>
<dbReference type="InterPro" id="IPR006083">
    <property type="entry name" value="PRK/URK"/>
</dbReference>
<dbReference type="RefSeq" id="WP_207657821.1">
    <property type="nucleotide sequence ID" value="NZ_QICS01000023.1"/>
</dbReference>
<evidence type="ECO:0000313" key="19">
    <source>
        <dbReference type="EMBL" id="PXV84722.1"/>
    </source>
</evidence>
<proteinExistence type="inferred from homology"/>
<evidence type="ECO:0000256" key="12">
    <source>
        <dbReference type="ARBA" id="ARBA00030641"/>
    </source>
</evidence>
<evidence type="ECO:0000256" key="15">
    <source>
        <dbReference type="ARBA" id="ARBA00048909"/>
    </source>
</evidence>
<dbReference type="GO" id="GO:0043771">
    <property type="term" value="F:cytidine kinase activity"/>
    <property type="evidence" value="ECO:0007669"/>
    <property type="project" value="RHEA"/>
</dbReference>
<dbReference type="AlphaFoldDB" id="A0A318EHU4"/>
<evidence type="ECO:0000256" key="17">
    <source>
        <dbReference type="RuleBase" id="RU003825"/>
    </source>
</evidence>
<accession>A0A318EHU4</accession>